<dbReference type="InterPro" id="IPR017035">
    <property type="entry name" value="UCP035009_HsdR_All3000-type"/>
</dbReference>
<sequence>MDFKDQVQQLAERIDKQKDVIATEEATKNAFIMPFIQALGYDIFNPFEVVPEMDCDLTKRGDKIDYAIKKDDSTIILIECKHCKQNLELHNTQLAKYYAASNARFGVLTNGIEYRFYADLDKKNIMDEKPFLIVNMLDLSDTDIEQLKKFHKSYYNESDILSTAQELQITIQIKDLLTRNFQEPGEEFTRYFVRCLNDWKSTAKQIEQYKPILKKSIASVINDIIAERLSVAIKNEEQKPDTQVIAEQDENIESTEKQSDGVVTTQEELDAYNVIRSILRKNIDASRIVYKDFKSYFVIGVESASYWWVCRLVFGTRKKTIYIPTDDYKSTDKIDIDTIDDIFKYADKIEACGQLALTTLENWRSKHSK</sequence>
<reference evidence="2" key="2">
    <citation type="journal article" date="2021" name="PeerJ">
        <title>Extensive microbial diversity within the chicken gut microbiome revealed by metagenomics and culture.</title>
        <authorList>
            <person name="Gilroy R."/>
            <person name="Ravi A."/>
            <person name="Getino M."/>
            <person name="Pursley I."/>
            <person name="Horton D.L."/>
            <person name="Alikhan N.F."/>
            <person name="Baker D."/>
            <person name="Gharbi K."/>
            <person name="Hall N."/>
            <person name="Watson M."/>
            <person name="Adriaenssens E.M."/>
            <person name="Foster-Nyarko E."/>
            <person name="Jarju S."/>
            <person name="Secka A."/>
            <person name="Antonio M."/>
            <person name="Oren A."/>
            <person name="Chaudhuri R.R."/>
            <person name="La Ragione R."/>
            <person name="Hildebrand F."/>
            <person name="Pallen M.J."/>
        </authorList>
    </citation>
    <scope>NUCLEOTIDE SEQUENCE</scope>
    <source>
        <strain evidence="2">G3-3990</strain>
    </source>
</reference>
<gene>
    <name evidence="2" type="ORF">IAA73_07675</name>
</gene>
<dbReference type="AlphaFoldDB" id="A0A9D9HU08"/>
<comment type="caution">
    <text evidence="2">The sequence shown here is derived from an EMBL/GenBank/DDBJ whole genome shotgun (WGS) entry which is preliminary data.</text>
</comment>
<accession>A0A9D9HU08</accession>
<reference evidence="2" key="1">
    <citation type="submission" date="2020-10" db="EMBL/GenBank/DDBJ databases">
        <authorList>
            <person name="Gilroy R."/>
        </authorList>
    </citation>
    <scope>NUCLEOTIDE SEQUENCE</scope>
    <source>
        <strain evidence="2">G3-3990</strain>
    </source>
</reference>
<dbReference type="EMBL" id="JADIMG010000072">
    <property type="protein sequence ID" value="MBO8460192.1"/>
    <property type="molecule type" value="Genomic_DNA"/>
</dbReference>
<evidence type="ECO:0000313" key="3">
    <source>
        <dbReference type="Proteomes" id="UP000823641"/>
    </source>
</evidence>
<feature type="domain" description="Type I restriction enzyme R protein N-terminal" evidence="1">
    <location>
        <begin position="24"/>
        <end position="122"/>
    </location>
</feature>
<dbReference type="PIRSF" id="PIRSF035009">
    <property type="entry name" value="UCP035009_HSDR_N"/>
    <property type="match status" value="1"/>
</dbReference>
<evidence type="ECO:0000259" key="1">
    <source>
        <dbReference type="Pfam" id="PF13588"/>
    </source>
</evidence>
<dbReference type="Pfam" id="PF13588">
    <property type="entry name" value="HSDR_N_2"/>
    <property type="match status" value="1"/>
</dbReference>
<proteinExistence type="predicted"/>
<name>A0A9D9HU08_9BACT</name>
<dbReference type="Proteomes" id="UP000823641">
    <property type="component" value="Unassembled WGS sequence"/>
</dbReference>
<dbReference type="InterPro" id="IPR029464">
    <property type="entry name" value="HSDR_N"/>
</dbReference>
<organism evidence="2 3">
    <name type="scientific">Candidatus Gallipaludibacter merdavium</name>
    <dbReference type="NCBI Taxonomy" id="2840839"/>
    <lineage>
        <taxon>Bacteria</taxon>
        <taxon>Pseudomonadati</taxon>
        <taxon>Bacteroidota</taxon>
        <taxon>Bacteroidia</taxon>
        <taxon>Bacteroidales</taxon>
        <taxon>Candidatus Gallipaludibacter</taxon>
    </lineage>
</organism>
<protein>
    <submittedName>
        <fullName evidence="2">Type I restriction enzyme HsdR N-terminal domain-containing protein</fullName>
    </submittedName>
</protein>
<evidence type="ECO:0000313" key="2">
    <source>
        <dbReference type="EMBL" id="MBO8460192.1"/>
    </source>
</evidence>